<dbReference type="InterPro" id="IPR003673">
    <property type="entry name" value="CoA-Trfase_fam_III"/>
</dbReference>
<evidence type="ECO:0000313" key="1">
    <source>
        <dbReference type="EMBL" id="PKU23578.1"/>
    </source>
</evidence>
<evidence type="ECO:0000313" key="2">
    <source>
        <dbReference type="Proteomes" id="UP000233293"/>
    </source>
</evidence>
<accession>A0A2N3PT43</accession>
<reference evidence="2" key="1">
    <citation type="submission" date="2017-12" db="EMBL/GenBank/DDBJ databases">
        <title>Draft genome sequence of Telmatospirillum siberiense 26-4b1T, an acidotolerant peatland alphaproteobacterium potentially involved in sulfur cycling.</title>
        <authorList>
            <person name="Hausmann B."/>
            <person name="Pjevac P."/>
            <person name="Schreck K."/>
            <person name="Herbold C.W."/>
            <person name="Daims H."/>
            <person name="Wagner M."/>
            <person name="Pester M."/>
            <person name="Loy A."/>
        </authorList>
    </citation>
    <scope>NUCLEOTIDE SEQUENCE [LARGE SCALE GENOMIC DNA]</scope>
    <source>
        <strain evidence="2">26-4b1</strain>
    </source>
</reference>
<keyword evidence="2" id="KW-1185">Reference proteome</keyword>
<gene>
    <name evidence="1" type="ORF">CWS72_16070</name>
</gene>
<dbReference type="PANTHER" id="PTHR48229:SF1">
    <property type="entry name" value="ALPHA METHYLACYL-COA RACEMASE-RELATED"/>
    <property type="match status" value="1"/>
</dbReference>
<sequence>MIGTVSVESGDMSGNTPVDRYLREIWETVGGDPVHLRHLAATGTGALPSVFHVTDLATATIGAACLAIAELASLRTNVFPAVQIDRRLASFWFLTSLRPQGWSMPPQWDAVAGDYQTADGWIRLHTNAPHHRDAAMAVLKTPIDRKAVRQAVAAWDATALETAIVRNNGCAAAMRGVAEWADHPQGRAVHAEPLLDRTSFSGRGQPPWPMSANRPLRGIRVLDLTRILAGPVATRFLAAFGAEVLRIDPHGWEEPVTVPEVALGKRCARLDLKKPDDKLALEKLLTEADVFVHGYRPDALAGLGLDPARRRALNPGLIDVCLDAYGWTGPWSGRRGFDSLIQMSTGIADAGMRAMGQDRPTPLPGQAIDHATGYLMAAAAVRGLIERIQTGRGCKARASLARTARLLISGGGQPMDSAPLAPERPDDLSETIEQTGWGPARRVRPPALISGIPMSWDLPASGLGSFPPAWTTDNL</sequence>
<dbReference type="EMBL" id="PIUM01000019">
    <property type="protein sequence ID" value="PKU23578.1"/>
    <property type="molecule type" value="Genomic_DNA"/>
</dbReference>
<proteinExistence type="predicted"/>
<dbReference type="Proteomes" id="UP000233293">
    <property type="component" value="Unassembled WGS sequence"/>
</dbReference>
<name>A0A2N3PT43_9PROT</name>
<dbReference type="Gene3D" id="3.40.50.10540">
    <property type="entry name" value="Crotonobetainyl-coa:carnitine coa-transferase, domain 1"/>
    <property type="match status" value="1"/>
</dbReference>
<dbReference type="Pfam" id="PF02515">
    <property type="entry name" value="CoA_transf_3"/>
    <property type="match status" value="1"/>
</dbReference>
<protein>
    <submittedName>
        <fullName evidence="1">Acyl-CoA transferase</fullName>
    </submittedName>
</protein>
<dbReference type="InterPro" id="IPR023606">
    <property type="entry name" value="CoA-Trfase_III_dom_1_sf"/>
</dbReference>
<dbReference type="GO" id="GO:0016740">
    <property type="term" value="F:transferase activity"/>
    <property type="evidence" value="ECO:0007669"/>
    <property type="project" value="UniProtKB-KW"/>
</dbReference>
<dbReference type="AlphaFoldDB" id="A0A2N3PT43"/>
<dbReference type="InterPro" id="IPR052985">
    <property type="entry name" value="CoA-trans_III_biosynth/detox"/>
</dbReference>
<organism evidence="1 2">
    <name type="scientific">Telmatospirillum siberiense</name>
    <dbReference type="NCBI Taxonomy" id="382514"/>
    <lineage>
        <taxon>Bacteria</taxon>
        <taxon>Pseudomonadati</taxon>
        <taxon>Pseudomonadota</taxon>
        <taxon>Alphaproteobacteria</taxon>
        <taxon>Rhodospirillales</taxon>
        <taxon>Rhodospirillaceae</taxon>
        <taxon>Telmatospirillum</taxon>
    </lineage>
</organism>
<dbReference type="PANTHER" id="PTHR48229">
    <property type="entry name" value="CAIB/BAIF FAMILY ENZYME (AFU_ORTHOLOGUE AFUA_1G05360)-RELATED"/>
    <property type="match status" value="1"/>
</dbReference>
<dbReference type="SUPFAM" id="SSF89796">
    <property type="entry name" value="CoA-transferase family III (CaiB/BaiF)"/>
    <property type="match status" value="2"/>
</dbReference>
<dbReference type="OrthoDB" id="9806585at2"/>
<keyword evidence="1" id="KW-0808">Transferase</keyword>
<comment type="caution">
    <text evidence="1">The sequence shown here is derived from an EMBL/GenBank/DDBJ whole genome shotgun (WGS) entry which is preliminary data.</text>
</comment>